<dbReference type="SMART" id="SM01197">
    <property type="entry name" value="FANCL_C"/>
    <property type="match status" value="1"/>
</dbReference>
<keyword evidence="10" id="KW-0677">Repeat</keyword>
<dbReference type="eggNOG" id="KOG0803">
    <property type="taxonomic scope" value="Eukaryota"/>
</dbReference>
<dbReference type="InterPro" id="IPR039804">
    <property type="entry name" value="RING-CH-C4HC3_LTN1"/>
</dbReference>
<dbReference type="FunFam" id="3.30.40.10:FF:000038">
    <property type="entry name" value="E3 ubiquitin-protein ligase listerin"/>
    <property type="match status" value="1"/>
</dbReference>
<keyword evidence="8 16" id="KW-0808">Transferase</keyword>
<dbReference type="GO" id="GO:0072344">
    <property type="term" value="P:rescue of stalled ribosome"/>
    <property type="evidence" value="ECO:0000318"/>
    <property type="project" value="GO_Central"/>
</dbReference>
<dbReference type="STRING" id="402676.B6JXP7"/>
<name>B6JXP7_SCHJY</name>
<dbReference type="PANTHER" id="PTHR12389">
    <property type="entry name" value="ZINC FINGER PROTEIN 294"/>
    <property type="match status" value="1"/>
</dbReference>
<proteinExistence type="inferred from homology"/>
<accession>B6JXP7</accession>
<evidence type="ECO:0000256" key="2">
    <source>
        <dbReference type="ARBA" id="ARBA00004514"/>
    </source>
</evidence>
<evidence type="ECO:0000313" key="20">
    <source>
        <dbReference type="Proteomes" id="UP000001744"/>
    </source>
</evidence>
<dbReference type="GO" id="GO:1990112">
    <property type="term" value="C:RQC complex"/>
    <property type="evidence" value="ECO:0000318"/>
    <property type="project" value="GO_Central"/>
</dbReference>
<keyword evidence="13 16" id="KW-0862">Zinc</keyword>
<dbReference type="OMA" id="IYGSHWE"/>
<dbReference type="InterPro" id="IPR016024">
    <property type="entry name" value="ARM-type_fold"/>
</dbReference>
<dbReference type="GO" id="GO:0016567">
    <property type="term" value="P:protein ubiquitination"/>
    <property type="evidence" value="ECO:0007669"/>
    <property type="project" value="UniProtKB-UniPathway"/>
</dbReference>
<dbReference type="GO" id="GO:0016874">
    <property type="term" value="F:ligase activity"/>
    <property type="evidence" value="ECO:0007669"/>
    <property type="project" value="UniProtKB-KW"/>
</dbReference>
<dbReference type="PROSITE" id="PS50089">
    <property type="entry name" value="ZF_RING_2"/>
    <property type="match status" value="1"/>
</dbReference>
<evidence type="ECO:0000313" key="18">
    <source>
        <dbReference type="EMBL" id="EEB05191.1"/>
    </source>
</evidence>
<dbReference type="InterPro" id="IPR039795">
    <property type="entry name" value="LTN1/Rkr1"/>
</dbReference>
<evidence type="ECO:0000256" key="9">
    <source>
        <dbReference type="ARBA" id="ARBA00022723"/>
    </source>
</evidence>
<dbReference type="EMBL" id="KE651166">
    <property type="protein sequence ID" value="EEB05191.1"/>
    <property type="molecule type" value="Genomic_DNA"/>
</dbReference>
<protein>
    <recommendedName>
        <fullName evidence="6 16">E3 ubiquitin-protein ligase listerin</fullName>
        <ecNumber evidence="5 16">2.3.2.27</ecNumber>
    </recommendedName>
    <alternativeName>
        <fullName evidence="16">RING-type E3 ubiquitin transferase listerin</fullName>
    </alternativeName>
</protein>
<comment type="subunit">
    <text evidence="16">Component of the ribosome quality control complex (RQC).</text>
</comment>
<comment type="function">
    <text evidence="14">E3 ubiquitin-protein ligase component of the ribosome quality control complex (RQC), a ribosome-associated complex that mediates ubiquitination and extraction of incompletely synthesized nascent chains for proteasomal degradation. Mediates ubiquitination of proteins derived from mRNAs lacking stop codons (non-stop proteins) and other translation arrest products induced by poly-lysine sequences and tandem rare codons. Ubiquitination leads to CDC48 recruitment for extraction and degradation of the incomplete translation product. May indirectly play a role in chromatin function and transcription.</text>
</comment>
<dbReference type="GO" id="GO:1990116">
    <property type="term" value="P:ribosome-associated ubiquitin-dependent protein catabolic process"/>
    <property type="evidence" value="ECO:0000318"/>
    <property type="project" value="GO_Central"/>
</dbReference>
<evidence type="ECO:0000256" key="4">
    <source>
        <dbReference type="ARBA" id="ARBA00007997"/>
    </source>
</evidence>
<dbReference type="GeneID" id="7047776"/>
<dbReference type="Pfam" id="PF23009">
    <property type="entry name" value="UBC_like"/>
    <property type="match status" value="1"/>
</dbReference>
<dbReference type="SUPFAM" id="SSF48371">
    <property type="entry name" value="ARM repeat"/>
    <property type="match status" value="1"/>
</dbReference>
<keyword evidence="9 16" id="KW-0479">Metal-binding</keyword>
<evidence type="ECO:0000256" key="16">
    <source>
        <dbReference type="RuleBase" id="RU367090"/>
    </source>
</evidence>
<dbReference type="GO" id="GO:0008270">
    <property type="term" value="F:zinc ion binding"/>
    <property type="evidence" value="ECO:0007669"/>
    <property type="project" value="UniProtKB-KW"/>
</dbReference>
<dbReference type="SMART" id="SM00744">
    <property type="entry name" value="RINGv"/>
    <property type="match status" value="1"/>
</dbReference>
<keyword evidence="20" id="KW-1185">Reference proteome</keyword>
<evidence type="ECO:0000259" key="17">
    <source>
        <dbReference type="PROSITE" id="PS50089"/>
    </source>
</evidence>
<evidence type="ECO:0000256" key="14">
    <source>
        <dbReference type="ARBA" id="ARBA00055150"/>
    </source>
</evidence>
<evidence type="ECO:0000256" key="6">
    <source>
        <dbReference type="ARBA" id="ARBA00017157"/>
    </source>
</evidence>
<keyword evidence="11 15" id="KW-0863">Zinc-finger</keyword>
<evidence type="ECO:0000256" key="12">
    <source>
        <dbReference type="ARBA" id="ARBA00022786"/>
    </source>
</evidence>
<comment type="function">
    <text evidence="16">E3 ubiquitin-protein ligase. Component of the ribosome quality control complex (RQC), a ribosome-associated complex that mediates ubiquitination and extraction of incompletely synthesized nascent chains for proteasomal degradation.</text>
</comment>
<reference evidence="18 20" key="1">
    <citation type="journal article" date="2011" name="Science">
        <title>Comparative functional genomics of the fission yeasts.</title>
        <authorList>
            <person name="Rhind N."/>
            <person name="Chen Z."/>
            <person name="Yassour M."/>
            <person name="Thompson D.A."/>
            <person name="Haas B.J."/>
            <person name="Habib N."/>
            <person name="Wapinski I."/>
            <person name="Roy S."/>
            <person name="Lin M.F."/>
            <person name="Heiman D.I."/>
            <person name="Young S.K."/>
            <person name="Furuya K."/>
            <person name="Guo Y."/>
            <person name="Pidoux A."/>
            <person name="Chen H.M."/>
            <person name="Robbertse B."/>
            <person name="Goldberg J.M."/>
            <person name="Aoki K."/>
            <person name="Bayne E.H."/>
            <person name="Berlin A.M."/>
            <person name="Desjardins C.A."/>
            <person name="Dobbs E."/>
            <person name="Dukaj L."/>
            <person name="Fan L."/>
            <person name="FitzGerald M.G."/>
            <person name="French C."/>
            <person name="Gujja S."/>
            <person name="Hansen K."/>
            <person name="Keifenheim D."/>
            <person name="Levin J.Z."/>
            <person name="Mosher R.A."/>
            <person name="Mueller C.A."/>
            <person name="Pfiffner J."/>
            <person name="Priest M."/>
            <person name="Russ C."/>
            <person name="Smialowska A."/>
            <person name="Swoboda P."/>
            <person name="Sykes S.M."/>
            <person name="Vaughn M."/>
            <person name="Vengrova S."/>
            <person name="Yoder R."/>
            <person name="Zeng Q."/>
            <person name="Allshire R."/>
            <person name="Baulcombe D."/>
            <person name="Birren B.W."/>
            <person name="Brown W."/>
            <person name="Ekwall K."/>
            <person name="Kellis M."/>
            <person name="Leatherwood J."/>
            <person name="Levin H."/>
            <person name="Margalit H."/>
            <person name="Martienssen R."/>
            <person name="Nieduszynski C.A."/>
            <person name="Spatafora J.W."/>
            <person name="Friedman N."/>
            <person name="Dalgaard J.Z."/>
            <person name="Baumann P."/>
            <person name="Niki H."/>
            <person name="Regev A."/>
            <person name="Nusbaum C."/>
        </authorList>
    </citation>
    <scope>NUCLEOTIDE SEQUENCE [LARGE SCALE GENOMIC DNA]</scope>
    <source>
        <strain evidence="20">yFS275 / FY16936</strain>
    </source>
</reference>
<dbReference type="RefSeq" id="XP_002171484.1">
    <property type="nucleotide sequence ID" value="XM_002171448.2"/>
</dbReference>
<evidence type="ECO:0000313" key="19">
    <source>
        <dbReference type="JaponicusDB" id="SJAG_00188"/>
    </source>
</evidence>
<dbReference type="Proteomes" id="UP000001744">
    <property type="component" value="Unassembled WGS sequence"/>
</dbReference>
<dbReference type="InterPro" id="IPR011989">
    <property type="entry name" value="ARM-like"/>
</dbReference>
<gene>
    <name evidence="19" type="primary">rkr1</name>
    <name evidence="18" type="ORF">SJAG_00188</name>
</gene>
<dbReference type="Gene3D" id="1.25.10.10">
    <property type="entry name" value="Leucine-rich Repeat Variant"/>
    <property type="match status" value="1"/>
</dbReference>
<dbReference type="CDD" id="cd16491">
    <property type="entry name" value="RING-CH-C4HC3_LTN1"/>
    <property type="match status" value="1"/>
</dbReference>
<dbReference type="GO" id="GO:0005829">
    <property type="term" value="C:cytosol"/>
    <property type="evidence" value="ECO:0000318"/>
    <property type="project" value="GO_Central"/>
</dbReference>
<evidence type="ECO:0000256" key="3">
    <source>
        <dbReference type="ARBA" id="ARBA00004906"/>
    </source>
</evidence>
<comment type="pathway">
    <text evidence="3 16">Protein modification; protein ubiquitination.</text>
</comment>
<dbReference type="InterPro" id="IPR011016">
    <property type="entry name" value="Znf_RING-CH"/>
</dbReference>
<evidence type="ECO:0000256" key="8">
    <source>
        <dbReference type="ARBA" id="ARBA00022679"/>
    </source>
</evidence>
<dbReference type="HOGENOM" id="CLU_002223_0_0_1"/>
<dbReference type="SMART" id="SM00184">
    <property type="entry name" value="RING"/>
    <property type="match status" value="1"/>
</dbReference>
<dbReference type="SUPFAM" id="SSF57850">
    <property type="entry name" value="RING/U-box"/>
    <property type="match status" value="1"/>
</dbReference>
<evidence type="ECO:0000256" key="15">
    <source>
        <dbReference type="PROSITE-ProRule" id="PRU00175"/>
    </source>
</evidence>
<dbReference type="JaponicusDB" id="SJAG_00188">
    <property type="gene designation" value="rkr1"/>
</dbReference>
<dbReference type="PANTHER" id="PTHR12389:SF0">
    <property type="entry name" value="E3 UBIQUITIN-PROTEIN LIGASE LISTERIN"/>
    <property type="match status" value="1"/>
</dbReference>
<dbReference type="InterPro" id="IPR054478">
    <property type="entry name" value="LTN1_UBC"/>
</dbReference>
<dbReference type="EC" id="2.3.2.27" evidence="5 16"/>
<dbReference type="Pfam" id="PF13639">
    <property type="entry name" value="zf-RING_2"/>
    <property type="match status" value="1"/>
</dbReference>
<dbReference type="InterPro" id="IPR001841">
    <property type="entry name" value="Znf_RING"/>
</dbReference>
<evidence type="ECO:0000256" key="1">
    <source>
        <dbReference type="ARBA" id="ARBA00000900"/>
    </source>
</evidence>
<evidence type="ECO:0000256" key="5">
    <source>
        <dbReference type="ARBA" id="ARBA00012483"/>
    </source>
</evidence>
<dbReference type="Pfam" id="PF22958">
    <property type="entry name" value="Ltn1_1st"/>
    <property type="match status" value="1"/>
</dbReference>
<keyword evidence="18" id="KW-0436">Ligase</keyword>
<dbReference type="InterPro" id="IPR054477">
    <property type="entry name" value="LTN1_E3_ligase_6th"/>
</dbReference>
<dbReference type="Gene3D" id="3.30.40.10">
    <property type="entry name" value="Zinc/RING finger domain, C3HC4 (zinc finger)"/>
    <property type="match status" value="1"/>
</dbReference>
<comment type="similarity">
    <text evidence="4 16">Belongs to the LTN1 family.</text>
</comment>
<dbReference type="GO" id="GO:0043023">
    <property type="term" value="F:ribosomal large subunit binding"/>
    <property type="evidence" value="ECO:0000318"/>
    <property type="project" value="GO_Central"/>
</dbReference>
<evidence type="ECO:0000256" key="13">
    <source>
        <dbReference type="ARBA" id="ARBA00022833"/>
    </source>
</evidence>
<dbReference type="InterPro" id="IPR054476">
    <property type="entry name" value="Ltn1_N"/>
</dbReference>
<dbReference type="OrthoDB" id="6108at2759"/>
<dbReference type="InterPro" id="IPR013083">
    <property type="entry name" value="Znf_RING/FYVE/PHD"/>
</dbReference>
<dbReference type="UniPathway" id="UPA00143"/>
<dbReference type="VEuPathDB" id="FungiDB:SJAG_00188"/>
<dbReference type="GO" id="GO:0061630">
    <property type="term" value="F:ubiquitin protein ligase activity"/>
    <property type="evidence" value="ECO:0000318"/>
    <property type="project" value="GO_Central"/>
</dbReference>
<evidence type="ECO:0000256" key="10">
    <source>
        <dbReference type="ARBA" id="ARBA00022737"/>
    </source>
</evidence>
<evidence type="ECO:0000256" key="7">
    <source>
        <dbReference type="ARBA" id="ARBA00022490"/>
    </source>
</evidence>
<keyword evidence="12 16" id="KW-0833">Ubl conjugation pathway</keyword>
<sequence length="1590" mass="182035">MSSKKSYLKSGKSSSESLYSQASSYQNEVAGPSVSSIFEPPQLRSLDSDVVIIFKSFQKRDPITRKRALQELLNMKNSDVFENYEFLNAWSVYFPRFAIDEDRSVRQLTFKAMGLISQTLGRKIAPWLRQFMSSWLLGFFDTDRLVSRTARESLLLLFPEEKWDMLYVKFSGIITPFCIEILKYESPETLSDLRFVSVEDSNNKYIRVVCSTISMFRLLVEKLSNDELEKSGVIESLQELLESGLLWDFASAGDSAIKRRVYGLFTALLHHRPDLLEPYCVKFGNESHRMLKNADGLSCIDMLIFLRTTVGQFPLAKTEMLKEHKKRTIQSRLQNLISRKLCSPGTRFYDEFNNLVDALGCDSIIQNLEDFNGFIAAFMEAAEKEQRCFANDVYLHMFDFGKLLYYNCCESTRQFILESNRKNIVNFLRNAWQPHCASTDFIHTMMNTFLNTSKEALVILTDIIDEFFKTYNVTEASFEDLEVTLGLLEAIFLVPYDEEYPHKLLVSFLEIYLNFVFSVLSLEGVGRDRCLLALSRICSFLSTNHVSLDSSHTSLLKFATENLPSLIVMNTSESAFILLRVLLSTLNTENAKHVWSVVLNSILKCPDDNQRVSLLNKLPFILSTKELAHKLDLSPELNQYFQSAVKALTKTDSPDWALIQHIIDSKDILVSDATVKYCFCDIAYFIKSRNFVTNIDALIAMKKIFECFADDLQDLLSEDKSALKTIYILFVETPSDITYAELMEYQNVKRDVLAVLTSATAKNAQLREDIFESAVLFIREWLLVRQRNARDVVDKCIRFLEMFNFSESLSIFAFSSEYWDNFKRVYVPLVASHYFPNTSHLLSWLDLIEMDICTAPLDNHLDTYIRAMSFDLAVLVNSKCNDFPPSYLIFARLVCRVILELGNTSRSRTSMLESFINDFDNYVHSCVRNTSESSVFANLMQKLFDYSSSILDFLKSESVSSSENISMEQIVYAQSLSDFVKVALFNIEYSSDDLETFLQNIGLTKRDNLSKAVLLEMLGDRIHDTKSIERVRFEAANNLAGRLTEANTIQNLIVLTASLPGKAKEKPILPPTRAVVLLQNLFRQVKTDFLGGGSVTEGVLFLAFSCKFISSAPSLPNGLWTEYLDSLRLVLEMSSMQLPGLLSLQFYALRMYSVFLKISEDNEHVQSLLEDSNQVFYECFVQKFFGVTSSPLKNSITMRMCTSLLIKFLRNCPVKLIQKRSYGELCPNVSEGRDVDLQLLALSFLKQKVVSDIEEKTLQLSLNENEEEEVEVPDELLSIIVDHPDDPTEMLRNVDSNESFLRSYLLAWEVAFLFLDRTIYQIKNSITQQIVEMDLLEPLLDFLVELLQLNYTKPVDVSKYSIVSYSLHDYDSAIDRLRSLGTHILYQCLSKMPSVVRASWAGFKNRAFTSVMESFVEKHISPIMVNASLDDVENALQTTNFHSANDTEIKVNRLTREVLFIYRVDEHKLELSIRIPAAYPLRQVRIEGLQRVGVNERQWRAWILASQSMLVSQNGTILDALLLLNKNISLHFEGVEECAICYAVLSMERTLPNKKCATCKHKFHSACLYKWFKSSNASRCPLCRSSFSFA</sequence>
<dbReference type="Pfam" id="PF22999">
    <property type="entry name" value="LTN1_E3_ligase_6th"/>
    <property type="match status" value="1"/>
</dbReference>
<comment type="catalytic activity">
    <reaction evidence="1 16">
        <text>S-ubiquitinyl-[E2 ubiquitin-conjugating enzyme]-L-cysteine + [acceptor protein]-L-lysine = [E2 ubiquitin-conjugating enzyme]-L-cysteine + N(6)-ubiquitinyl-[acceptor protein]-L-lysine.</text>
        <dbReference type="EC" id="2.3.2.27"/>
    </reaction>
</comment>
<keyword evidence="7" id="KW-0963">Cytoplasm</keyword>
<organism evidence="18 20">
    <name type="scientific">Schizosaccharomyces japonicus (strain yFS275 / FY16936)</name>
    <name type="common">Fission yeast</name>
    <dbReference type="NCBI Taxonomy" id="402676"/>
    <lineage>
        <taxon>Eukaryota</taxon>
        <taxon>Fungi</taxon>
        <taxon>Dikarya</taxon>
        <taxon>Ascomycota</taxon>
        <taxon>Taphrinomycotina</taxon>
        <taxon>Schizosaccharomycetes</taxon>
        <taxon>Schizosaccharomycetales</taxon>
        <taxon>Schizosaccharomycetaceae</taxon>
        <taxon>Schizosaccharomyces</taxon>
    </lineage>
</organism>
<evidence type="ECO:0000256" key="11">
    <source>
        <dbReference type="ARBA" id="ARBA00022771"/>
    </source>
</evidence>
<comment type="subcellular location">
    <subcellularLocation>
        <location evidence="2">Cytoplasm</location>
        <location evidence="2">Cytosol</location>
    </subcellularLocation>
</comment>
<feature type="domain" description="RING-type" evidence="17">
    <location>
        <begin position="1538"/>
        <end position="1584"/>
    </location>
</feature>